<dbReference type="AlphaFoldDB" id="A0AB39TVD6"/>
<accession>A0AB39TVD6</accession>
<dbReference type="RefSeq" id="WP_369185298.1">
    <property type="nucleotide sequence ID" value="NZ_CP163445.1"/>
</dbReference>
<proteinExistence type="predicted"/>
<name>A0AB39TVD6_9ACTN</name>
<evidence type="ECO:0008006" key="2">
    <source>
        <dbReference type="Google" id="ProtNLM"/>
    </source>
</evidence>
<dbReference type="EMBL" id="CP163445">
    <property type="protein sequence ID" value="XDQ83111.1"/>
    <property type="molecule type" value="Genomic_DNA"/>
</dbReference>
<sequence>MPGERPGTWSAANAEPHQCEELRWWPLDHLPAGIVSSTAHALSEIAHGRPLSTVGRPA</sequence>
<protein>
    <recommendedName>
        <fullName evidence="2">DNA mismatch repair protein MutT</fullName>
    </recommendedName>
</protein>
<organism evidence="1">
    <name type="scientific">Streptomyces sp. Y1</name>
    <dbReference type="NCBI Taxonomy" id="3238634"/>
    <lineage>
        <taxon>Bacteria</taxon>
        <taxon>Bacillati</taxon>
        <taxon>Actinomycetota</taxon>
        <taxon>Actinomycetes</taxon>
        <taxon>Kitasatosporales</taxon>
        <taxon>Streptomycetaceae</taxon>
        <taxon>Streptomyces</taxon>
    </lineage>
</organism>
<reference evidence="1" key="1">
    <citation type="submission" date="2024-07" db="EMBL/GenBank/DDBJ databases">
        <authorList>
            <person name="Yu S.T."/>
        </authorList>
    </citation>
    <scope>NUCLEOTIDE SEQUENCE</scope>
    <source>
        <strain evidence="1">Y1</strain>
    </source>
</reference>
<evidence type="ECO:0000313" key="1">
    <source>
        <dbReference type="EMBL" id="XDQ83111.1"/>
    </source>
</evidence>
<gene>
    <name evidence="1" type="ORF">AB2U05_33690</name>
</gene>